<evidence type="ECO:0000256" key="2">
    <source>
        <dbReference type="ARBA" id="ARBA00022707"/>
    </source>
</evidence>
<protein>
    <recommendedName>
        <fullName evidence="7">EF-hand domain-containing protein</fullName>
    </recommendedName>
</protein>
<dbReference type="GO" id="GO:0005509">
    <property type="term" value="F:calcium ion binding"/>
    <property type="evidence" value="ECO:0007669"/>
    <property type="project" value="InterPro"/>
</dbReference>
<sequence length="195" mass="22380">MGNSKSKRVAASFPKTELNEKDLKFFSAQTHKSIDEIKDIFNRFMTNNSDGKLSKSEFSTLYISFRKESPELLEQITDYVFKAFDTNKNGSIDFYEFIIGYSITSASNLAAKLNYIFDLYDLNDNGVIEREDLISVFSHVQNLTDPEEKIDDVALFAEVIWNDMDKNHDGKVVKSEFTRALLQNDLLVKILSPFN</sequence>
<organism evidence="8 9">
    <name type="scientific">Brachionus calyciflorus</name>
    <dbReference type="NCBI Taxonomy" id="104777"/>
    <lineage>
        <taxon>Eukaryota</taxon>
        <taxon>Metazoa</taxon>
        <taxon>Spiralia</taxon>
        <taxon>Gnathifera</taxon>
        <taxon>Rotifera</taxon>
        <taxon>Eurotatoria</taxon>
        <taxon>Monogononta</taxon>
        <taxon>Pseudotrocha</taxon>
        <taxon>Ploima</taxon>
        <taxon>Brachionidae</taxon>
        <taxon>Brachionus</taxon>
    </lineage>
</organism>
<comment type="caution">
    <text evidence="8">The sequence shown here is derived from an EMBL/GenBank/DDBJ whole genome shotgun (WGS) entry which is preliminary data.</text>
</comment>
<evidence type="ECO:0000313" key="9">
    <source>
        <dbReference type="Proteomes" id="UP000663879"/>
    </source>
</evidence>
<evidence type="ECO:0000256" key="3">
    <source>
        <dbReference type="ARBA" id="ARBA00022723"/>
    </source>
</evidence>
<reference evidence="8" key="1">
    <citation type="submission" date="2021-02" db="EMBL/GenBank/DDBJ databases">
        <authorList>
            <person name="Nowell W R."/>
        </authorList>
    </citation>
    <scope>NUCLEOTIDE SEQUENCE</scope>
    <source>
        <strain evidence="8">Ploen Becks lab</strain>
    </source>
</reference>
<evidence type="ECO:0000256" key="5">
    <source>
        <dbReference type="ARBA" id="ARBA00022837"/>
    </source>
</evidence>
<accession>A0A814KP05</accession>
<keyword evidence="4" id="KW-0677">Repeat</keyword>
<keyword evidence="6" id="KW-0449">Lipoprotein</keyword>
<feature type="domain" description="EF-hand" evidence="7">
    <location>
        <begin position="152"/>
        <end position="187"/>
    </location>
</feature>
<evidence type="ECO:0000259" key="7">
    <source>
        <dbReference type="PROSITE" id="PS50222"/>
    </source>
</evidence>
<keyword evidence="3" id="KW-0479">Metal-binding</keyword>
<name>A0A814KP05_9BILA</name>
<evidence type="ECO:0000256" key="4">
    <source>
        <dbReference type="ARBA" id="ARBA00022737"/>
    </source>
</evidence>
<keyword evidence="5" id="KW-0106">Calcium</keyword>
<dbReference type="SMART" id="SM00054">
    <property type="entry name" value="EFh"/>
    <property type="match status" value="4"/>
</dbReference>
<keyword evidence="2" id="KW-0519">Myristate</keyword>
<gene>
    <name evidence="8" type="ORF">OXX778_LOCUS18884</name>
</gene>
<keyword evidence="9" id="KW-1185">Reference proteome</keyword>
<dbReference type="OrthoDB" id="191686at2759"/>
<dbReference type="SUPFAM" id="SSF47473">
    <property type="entry name" value="EF-hand"/>
    <property type="match status" value="1"/>
</dbReference>
<feature type="domain" description="EF-hand" evidence="7">
    <location>
        <begin position="108"/>
        <end position="143"/>
    </location>
</feature>
<dbReference type="InterPro" id="IPR018247">
    <property type="entry name" value="EF_Hand_1_Ca_BS"/>
</dbReference>
<evidence type="ECO:0000313" key="8">
    <source>
        <dbReference type="EMBL" id="CAF1052275.1"/>
    </source>
</evidence>
<dbReference type="CDD" id="cd00051">
    <property type="entry name" value="EFh"/>
    <property type="match status" value="1"/>
</dbReference>
<dbReference type="InterPro" id="IPR002048">
    <property type="entry name" value="EF_hand_dom"/>
</dbReference>
<feature type="domain" description="EF-hand" evidence="7">
    <location>
        <begin position="72"/>
        <end position="107"/>
    </location>
</feature>
<dbReference type="InterPro" id="IPR028846">
    <property type="entry name" value="Recoverin"/>
</dbReference>
<dbReference type="Proteomes" id="UP000663879">
    <property type="component" value="Unassembled WGS sequence"/>
</dbReference>
<dbReference type="InterPro" id="IPR011992">
    <property type="entry name" value="EF-hand-dom_pair"/>
</dbReference>
<dbReference type="EMBL" id="CAJNOC010005436">
    <property type="protein sequence ID" value="CAF1052275.1"/>
    <property type="molecule type" value="Genomic_DNA"/>
</dbReference>
<proteinExistence type="inferred from homology"/>
<comment type="similarity">
    <text evidence="1">Belongs to the recoverin family.</text>
</comment>
<evidence type="ECO:0000256" key="1">
    <source>
        <dbReference type="ARBA" id="ARBA00006049"/>
    </source>
</evidence>
<evidence type="ECO:0000256" key="6">
    <source>
        <dbReference type="ARBA" id="ARBA00023288"/>
    </source>
</evidence>
<dbReference type="PROSITE" id="PS50222">
    <property type="entry name" value="EF_HAND_2"/>
    <property type="match status" value="3"/>
</dbReference>
<dbReference type="AlphaFoldDB" id="A0A814KP05"/>
<dbReference type="PANTHER" id="PTHR23055:SF178">
    <property type="entry name" value="NEUROCALCIN HOMOLOG"/>
    <property type="match status" value="1"/>
</dbReference>
<dbReference type="Pfam" id="PF13499">
    <property type="entry name" value="EF-hand_7"/>
    <property type="match status" value="2"/>
</dbReference>
<dbReference type="PROSITE" id="PS00018">
    <property type="entry name" value="EF_HAND_1"/>
    <property type="match status" value="2"/>
</dbReference>
<dbReference type="Gene3D" id="1.10.238.10">
    <property type="entry name" value="EF-hand"/>
    <property type="match status" value="1"/>
</dbReference>
<dbReference type="PANTHER" id="PTHR23055">
    <property type="entry name" value="CALCIUM BINDING PROTEINS"/>
    <property type="match status" value="1"/>
</dbReference>